<keyword evidence="3" id="KW-0520">NAD</keyword>
<dbReference type="InterPro" id="IPR044516">
    <property type="entry name" value="UXS-like"/>
</dbReference>
<dbReference type="AlphaFoldDB" id="A0AAW7N403"/>
<dbReference type="RefSeq" id="WP_301206870.1">
    <property type="nucleotide sequence ID" value="NZ_JAUIQT010000001.1"/>
</dbReference>
<evidence type="ECO:0000256" key="1">
    <source>
        <dbReference type="ARBA" id="ARBA00001911"/>
    </source>
</evidence>
<feature type="domain" description="NAD-dependent epimerase/dehydratase" evidence="5">
    <location>
        <begin position="29"/>
        <end position="272"/>
    </location>
</feature>
<dbReference type="GO" id="GO:0070403">
    <property type="term" value="F:NAD+ binding"/>
    <property type="evidence" value="ECO:0007669"/>
    <property type="project" value="InterPro"/>
</dbReference>
<comment type="caution">
    <text evidence="6">The sequence shown here is derived from an EMBL/GenBank/DDBJ whole genome shotgun (WGS) entry which is preliminary data.</text>
</comment>
<proteinExistence type="predicted"/>
<dbReference type="PANTHER" id="PTHR43078">
    <property type="entry name" value="UDP-GLUCURONIC ACID DECARBOXYLASE-RELATED"/>
    <property type="match status" value="1"/>
</dbReference>
<dbReference type="GO" id="GO:0042732">
    <property type="term" value="P:D-xylose metabolic process"/>
    <property type="evidence" value="ECO:0007669"/>
    <property type="project" value="InterPro"/>
</dbReference>
<comment type="cofactor">
    <cofactor evidence="1">
        <name>NAD(+)</name>
        <dbReference type="ChEBI" id="CHEBI:57540"/>
    </cofactor>
</comment>
<dbReference type="EMBL" id="JAUIQT010000001">
    <property type="protein sequence ID" value="MDN4832796.1"/>
    <property type="molecule type" value="Genomic_DNA"/>
</dbReference>
<dbReference type="SUPFAM" id="SSF51735">
    <property type="entry name" value="NAD(P)-binding Rossmann-fold domains"/>
    <property type="match status" value="1"/>
</dbReference>
<sequence length="355" mass="39977">MENSKVLQEDFEYILNSEVDFNKFKNKTILITGATGLVGSLLVKTLLYANETRNYGIKVVALIRNKDKADKIFKEYKKENLSYLIANLGKNEVEYSGEIDYIIHTAAVTQSKVMIQKPVETIKTAINGTEELLNLAVNKSVSSMVYVSSMEVYGQPSVTDKVKENDLGYIDLTSVRAGYPESKRMCELLCTSYSSQYKLNVKSARLAQTFGAGILPTENRVFAQFARSSVNGEDIVLHTEGKSEGNYVYTADAVKALFFLLLNGESGQAYNVSNEDNHMTIKEMAEMVIANFAKNDQQKVVIDIPKENLGYAPDVKMWLSNKKLVNLGWEPQQNMIKSYQRMILWIKGEKSNERV</sequence>
<organism evidence="6 7">
    <name type="scientific">Ligilactobacillus salivarius</name>
    <dbReference type="NCBI Taxonomy" id="1624"/>
    <lineage>
        <taxon>Bacteria</taxon>
        <taxon>Bacillati</taxon>
        <taxon>Bacillota</taxon>
        <taxon>Bacilli</taxon>
        <taxon>Lactobacillales</taxon>
        <taxon>Lactobacillaceae</taxon>
        <taxon>Ligilactobacillus</taxon>
    </lineage>
</organism>
<dbReference type="GO" id="GO:0048040">
    <property type="term" value="F:UDP-glucuronate decarboxylase activity"/>
    <property type="evidence" value="ECO:0007669"/>
    <property type="project" value="TreeGrafter"/>
</dbReference>
<dbReference type="Pfam" id="PF01370">
    <property type="entry name" value="Epimerase"/>
    <property type="match status" value="1"/>
</dbReference>
<evidence type="ECO:0000256" key="2">
    <source>
        <dbReference type="ARBA" id="ARBA00022793"/>
    </source>
</evidence>
<evidence type="ECO:0000313" key="7">
    <source>
        <dbReference type="Proteomes" id="UP001174888"/>
    </source>
</evidence>
<keyword evidence="2" id="KW-0210">Decarboxylase</keyword>
<evidence type="ECO:0000256" key="3">
    <source>
        <dbReference type="ARBA" id="ARBA00023027"/>
    </source>
</evidence>
<dbReference type="Proteomes" id="UP001174888">
    <property type="component" value="Unassembled WGS sequence"/>
</dbReference>
<reference evidence="6" key="1">
    <citation type="submission" date="2023-07" db="EMBL/GenBank/DDBJ databases">
        <title>Complete genome sequence of Ligilactobacillus salivarius SRCM217594 isolated from Gallus gallus domesticus feces.</title>
        <authorList>
            <person name="Yang H.-G."/>
            <person name="Ryu M.-S."/>
            <person name="Ha G.-S."/>
            <person name="Yang H.-J."/>
            <person name="Jeong D.-Y."/>
        </authorList>
    </citation>
    <scope>NUCLEOTIDE SEQUENCE</scope>
    <source>
        <strain evidence="6">SRCM217594</strain>
    </source>
</reference>
<gene>
    <name evidence="6" type="ORF">QYC35_00870</name>
</gene>
<dbReference type="InterPro" id="IPR001509">
    <property type="entry name" value="Epimerase_deHydtase"/>
</dbReference>
<evidence type="ECO:0000259" key="5">
    <source>
        <dbReference type="Pfam" id="PF01370"/>
    </source>
</evidence>
<protein>
    <submittedName>
        <fullName evidence="6">NAD-dependent epimerase/dehydratase family protein</fullName>
    </submittedName>
</protein>
<evidence type="ECO:0000256" key="4">
    <source>
        <dbReference type="ARBA" id="ARBA00023239"/>
    </source>
</evidence>
<keyword evidence="4" id="KW-0456">Lyase</keyword>
<name>A0AAW7N403_9LACO</name>
<dbReference type="PANTHER" id="PTHR43078:SF6">
    <property type="entry name" value="UDP-GLUCURONIC ACID DECARBOXYLASE 1"/>
    <property type="match status" value="1"/>
</dbReference>
<dbReference type="Gene3D" id="3.40.50.720">
    <property type="entry name" value="NAD(P)-binding Rossmann-like Domain"/>
    <property type="match status" value="1"/>
</dbReference>
<dbReference type="InterPro" id="IPR036291">
    <property type="entry name" value="NAD(P)-bd_dom_sf"/>
</dbReference>
<dbReference type="GO" id="GO:0005737">
    <property type="term" value="C:cytoplasm"/>
    <property type="evidence" value="ECO:0007669"/>
    <property type="project" value="TreeGrafter"/>
</dbReference>
<accession>A0AAW7N403</accession>
<evidence type="ECO:0000313" key="6">
    <source>
        <dbReference type="EMBL" id="MDN4832796.1"/>
    </source>
</evidence>